<evidence type="ECO:0000313" key="5">
    <source>
        <dbReference type="EMBL" id="RQG93804.1"/>
    </source>
</evidence>
<protein>
    <submittedName>
        <fullName evidence="5">PAS domain S-box protein</fullName>
    </submittedName>
</protein>
<evidence type="ECO:0000256" key="1">
    <source>
        <dbReference type="ARBA" id="ARBA00023015"/>
    </source>
</evidence>
<dbReference type="SUPFAM" id="SSF55785">
    <property type="entry name" value="PYP-like sensor domain (PAS domain)"/>
    <property type="match status" value="3"/>
</dbReference>
<dbReference type="Pfam" id="PF15915">
    <property type="entry name" value="BAT"/>
    <property type="match status" value="1"/>
</dbReference>
<comment type="caution">
    <text evidence="5">The sequence shown here is derived from an EMBL/GenBank/DDBJ whole genome shotgun (WGS) entry which is preliminary data.</text>
</comment>
<sequence>MSDSATAAVSDVYNVLAVGESVAIEDTVDVLESAFGHESLWHERTTVEARERLRSTEIHCVVCEFDPSKIDSTFEDLAAYAGEVPIVAVTDGTSSGAAIEAGATDVIESTDARPVVAARVENAASGYRRVDERPDRRYRSILENADAVVVVLETDGTVTYASSAAESRTGYTPDELERTPVTRLVHADDRERVRETLARVSESPLGSSERVDVRVRADDGTWPLSELTVVNRLDDPLIEGLVGTVSEAVATNDALETAIDRLRDPVCTLGTEFEVVYANEAAGQLFDAEPQRGTAVWNAVPDAVRSVFRERLREANASGEPLEFETTHPQFAGRIVVSVFPGEDGVSIHARESTGDDVPDESHREADRLDLLESTIDALGDGVAVLEGASIHLANGALFELTGAERLIGREIDEVFDDELAAAVRDRLESPAVRWMEPVSGTLTTGDDRPVDVFVTPFSDRDGAVCVVRDRRRSGATLRSAVTDVLGELRHVETISGIHRSVVDAVLTATGGVFVGWYRLAGDRLEPVAVSTADSRPRPDPPPVSVDGTRIEGVLEDDGAVVTDPSISEPLLASAGVRADRVLALPIDDENLILATSTEPLAFESLDLGPIEALADAASIALHSLESRLQIREFDYERERFETLVDRYDRLRADERAMLTAETKADVDRLLCEAVASLTSAESTGSIALATVGRVDTGGDAITPSTWAGDDAEFLTSVTIPADVGGDDETDAPSNRPEPTVIADLERVRDEPPDERSEWKREALRRGLRSVLWVPIEYEGFRYGTLIAFADRPSSFDDRTREICRHLTTVAACAIVAIERKRALLSEATVELEVVLRDPEEPLSTIAHHLGGPVEVRAAVPRSSGGSTVYCTVPGDGPLQSATEAIDAVESTRRLDADSIDAPVEFVLNTPTIAEKIADYGGTIRSITPVDDRTRIVLELPNAVAVRPFVRMLDRTYRGAELLARRERDRSGPQARTFDAELRDRLSERQLRTLEAAYYGGFFEWPRESTGEEIAQSLGVSQPTFSRHSRLAQRKLFELLFDRRVSEE</sequence>
<evidence type="ECO:0000259" key="4">
    <source>
        <dbReference type="PROSITE" id="PS50112"/>
    </source>
</evidence>
<name>A0A3N6M0J6_NATCH</name>
<organism evidence="5 6">
    <name type="scientific">Natrarchaeobius chitinivorans</name>
    <dbReference type="NCBI Taxonomy" id="1679083"/>
    <lineage>
        <taxon>Archaea</taxon>
        <taxon>Methanobacteriati</taxon>
        <taxon>Methanobacteriota</taxon>
        <taxon>Stenosarchaea group</taxon>
        <taxon>Halobacteria</taxon>
        <taxon>Halobacteriales</taxon>
        <taxon>Natrialbaceae</taxon>
        <taxon>Natrarchaeobius</taxon>
    </lineage>
</organism>
<dbReference type="OrthoDB" id="186758at2157"/>
<proteinExistence type="predicted"/>
<keyword evidence="1" id="KW-0805">Transcription regulation</keyword>
<dbReference type="SUPFAM" id="SSF55781">
    <property type="entry name" value="GAF domain-like"/>
    <property type="match status" value="1"/>
</dbReference>
<dbReference type="Gene3D" id="3.30.450.20">
    <property type="entry name" value="PAS domain"/>
    <property type="match status" value="3"/>
</dbReference>
<dbReference type="Pfam" id="PF04967">
    <property type="entry name" value="HTH_10"/>
    <property type="match status" value="1"/>
</dbReference>
<dbReference type="InterPro" id="IPR035965">
    <property type="entry name" value="PAS-like_dom_sf"/>
</dbReference>
<dbReference type="EMBL" id="REGA01000012">
    <property type="protein sequence ID" value="RQG93804.1"/>
    <property type="molecule type" value="Genomic_DNA"/>
</dbReference>
<dbReference type="Pfam" id="PF08448">
    <property type="entry name" value="PAS_4"/>
    <property type="match status" value="1"/>
</dbReference>
<gene>
    <name evidence="5" type="ORF">EA473_13865</name>
</gene>
<dbReference type="GO" id="GO:0006355">
    <property type="term" value="P:regulation of DNA-templated transcription"/>
    <property type="evidence" value="ECO:0007669"/>
    <property type="project" value="InterPro"/>
</dbReference>
<evidence type="ECO:0000313" key="6">
    <source>
        <dbReference type="Proteomes" id="UP000282323"/>
    </source>
</evidence>
<accession>A0A3N6M0J6</accession>
<dbReference type="InterPro" id="IPR029016">
    <property type="entry name" value="GAF-like_dom_sf"/>
</dbReference>
<dbReference type="Gene3D" id="3.30.450.40">
    <property type="match status" value="1"/>
</dbReference>
<dbReference type="PANTHER" id="PTHR34236">
    <property type="entry name" value="DIMETHYL SULFOXIDE REDUCTASE TRANSCRIPTIONAL ACTIVATOR"/>
    <property type="match status" value="1"/>
</dbReference>
<reference evidence="5 6" key="1">
    <citation type="submission" date="2018-10" db="EMBL/GenBank/DDBJ databases">
        <title>Natrarchaeobius chitinivorans gen. nov., sp. nov., and Natrarchaeobius haloalkaliphilus sp. nov., alkaliphilic, chitin-utilizing haloarchaea from hypersaline alkaline lakes.</title>
        <authorList>
            <person name="Sorokin D.Y."/>
            <person name="Elcheninov A.G."/>
            <person name="Kostrikina N.A."/>
            <person name="Bale N.J."/>
            <person name="Sinninghe Damste J.S."/>
            <person name="Khijniak T.V."/>
            <person name="Kublanov I.V."/>
            <person name="Toshchakov S.V."/>
        </authorList>
    </citation>
    <scope>NUCLEOTIDE SEQUENCE [LARGE SCALE GENOMIC DNA]</scope>
    <source>
        <strain evidence="5 6">AArcht4T</strain>
    </source>
</reference>
<dbReference type="InterPro" id="IPR013656">
    <property type="entry name" value="PAS_4"/>
</dbReference>
<dbReference type="InterPro" id="IPR000014">
    <property type="entry name" value="PAS"/>
</dbReference>
<dbReference type="PROSITE" id="PS50112">
    <property type="entry name" value="PAS"/>
    <property type="match status" value="1"/>
</dbReference>
<keyword evidence="6" id="KW-1185">Reference proteome</keyword>
<feature type="domain" description="PAS" evidence="4">
    <location>
        <begin position="134"/>
        <end position="204"/>
    </location>
</feature>
<dbReference type="Pfam" id="PF00989">
    <property type="entry name" value="PAS"/>
    <property type="match status" value="1"/>
</dbReference>
<dbReference type="Pfam" id="PF13188">
    <property type="entry name" value="PAS_8"/>
    <property type="match status" value="1"/>
</dbReference>
<dbReference type="SMART" id="SM00091">
    <property type="entry name" value="PAS"/>
    <property type="match status" value="3"/>
</dbReference>
<evidence type="ECO:0000256" key="2">
    <source>
        <dbReference type="ARBA" id="ARBA00023163"/>
    </source>
</evidence>
<dbReference type="CDD" id="cd00130">
    <property type="entry name" value="PAS"/>
    <property type="match status" value="2"/>
</dbReference>
<dbReference type="PANTHER" id="PTHR34236:SF1">
    <property type="entry name" value="DIMETHYL SULFOXIDE REDUCTASE TRANSCRIPTIONAL ACTIVATOR"/>
    <property type="match status" value="1"/>
</dbReference>
<dbReference type="InterPro" id="IPR031803">
    <property type="entry name" value="BAT_GAF/HTH-assoc"/>
</dbReference>
<dbReference type="NCBIfam" id="TIGR00229">
    <property type="entry name" value="sensory_box"/>
    <property type="match status" value="1"/>
</dbReference>
<dbReference type="RefSeq" id="WP_124196208.1">
    <property type="nucleotide sequence ID" value="NZ_REGA01000012.1"/>
</dbReference>
<dbReference type="AlphaFoldDB" id="A0A3N6M0J6"/>
<dbReference type="InterPro" id="IPR013767">
    <property type="entry name" value="PAS_fold"/>
</dbReference>
<feature type="region of interest" description="Disordered" evidence="3">
    <location>
        <begin position="530"/>
        <end position="549"/>
    </location>
</feature>
<keyword evidence="2" id="KW-0804">Transcription</keyword>
<dbReference type="InterPro" id="IPR007050">
    <property type="entry name" value="HTH_bacterioopsin"/>
</dbReference>
<dbReference type="Proteomes" id="UP000282323">
    <property type="component" value="Unassembled WGS sequence"/>
</dbReference>
<evidence type="ECO:0000256" key="3">
    <source>
        <dbReference type="SAM" id="MobiDB-lite"/>
    </source>
</evidence>